<evidence type="ECO:0008006" key="3">
    <source>
        <dbReference type="Google" id="ProtNLM"/>
    </source>
</evidence>
<name>A0ABU7KJB9_9ACTN</name>
<dbReference type="SUPFAM" id="SSF50998">
    <property type="entry name" value="Quinoprotein alcohol dehydrogenase-like"/>
    <property type="match status" value="1"/>
</dbReference>
<accession>A0ABU7KJB9</accession>
<organism evidence="1 2">
    <name type="scientific">Nocardiopsis tropica</name>
    <dbReference type="NCBI Taxonomy" id="109330"/>
    <lineage>
        <taxon>Bacteria</taxon>
        <taxon>Bacillati</taxon>
        <taxon>Actinomycetota</taxon>
        <taxon>Actinomycetes</taxon>
        <taxon>Streptosporangiales</taxon>
        <taxon>Nocardiopsidaceae</taxon>
        <taxon>Nocardiopsis</taxon>
    </lineage>
</organism>
<dbReference type="Gene3D" id="2.130.10.10">
    <property type="entry name" value="YVTN repeat-like/Quinoprotein amine dehydrogenase"/>
    <property type="match status" value="1"/>
</dbReference>
<dbReference type="InterPro" id="IPR015943">
    <property type="entry name" value="WD40/YVTN_repeat-like_dom_sf"/>
</dbReference>
<evidence type="ECO:0000313" key="1">
    <source>
        <dbReference type="EMBL" id="MEE2049386.1"/>
    </source>
</evidence>
<dbReference type="Proteomes" id="UP001348641">
    <property type="component" value="Unassembled WGS sequence"/>
</dbReference>
<evidence type="ECO:0000313" key="2">
    <source>
        <dbReference type="Proteomes" id="UP001348641"/>
    </source>
</evidence>
<protein>
    <recommendedName>
        <fullName evidence="3">Pyrroloquinoline-quinone binding quinoprotein</fullName>
    </recommendedName>
</protein>
<reference evidence="1 2" key="1">
    <citation type="submission" date="2023-07" db="EMBL/GenBank/DDBJ databases">
        <authorList>
            <person name="Girao M."/>
            <person name="Carvalho M.F."/>
        </authorList>
    </citation>
    <scope>NUCLEOTIDE SEQUENCE [LARGE SCALE GENOMIC DNA]</scope>
    <source>
        <strain evidence="1 2">66/93</strain>
    </source>
</reference>
<comment type="caution">
    <text evidence="1">The sequence shown here is derived from an EMBL/GenBank/DDBJ whole genome shotgun (WGS) entry which is preliminary data.</text>
</comment>
<gene>
    <name evidence="1" type="ORF">Q8A49_02635</name>
</gene>
<sequence length="418" mass="43865">MLVSLSLLVTSCSLPGESTGSGGAEEVPEPSAVASVSGIGWEWEAPEGRTIERVEPVPTGAAVVLDTGIVVLHGQTGEEVWSHLAAEGERFTTTRTVDGSAFLVAHGAEDAEVPEESLVLDAATGAEEGEFQVLEEAAPWGLWRVSRDERVSRPAGESESFRPISVAEVGSGELRWEQEEPLECEAAPGLPAQQVDALLHESVLAVLVTCSPERFEESMEVTTAVVGLDLADGGELWREEFTHEAASPFPAASVSLDGDMIVLQGVELPEAHVLNASDGEVVASTPQNVAGVFDGTVLAWDASAGGHRYDLLGMDLETVESVELPERSGGSLLSEEDVLPLGDGLVSVEVLEEDGASSGLALGFTPWGGAETEVLDPGFPIEAGDYFDRFTGQVVEVPGAVVLLDGRSPEPTQLVAYQ</sequence>
<dbReference type="InterPro" id="IPR011047">
    <property type="entry name" value="Quinoprotein_ADH-like_sf"/>
</dbReference>
<proteinExistence type="predicted"/>
<dbReference type="RefSeq" id="WP_330156666.1">
    <property type="nucleotide sequence ID" value="NZ_BAAAJA010000001.1"/>
</dbReference>
<dbReference type="EMBL" id="JAUUCC010000004">
    <property type="protein sequence ID" value="MEE2049386.1"/>
    <property type="molecule type" value="Genomic_DNA"/>
</dbReference>